<reference evidence="1" key="1">
    <citation type="submission" date="2015-04" db="UniProtKB">
        <authorList>
            <consortium name="EnsemblPlants"/>
        </authorList>
    </citation>
    <scope>IDENTIFICATION</scope>
</reference>
<dbReference type="Proteomes" id="UP000008021">
    <property type="component" value="Chromosome 3"/>
</dbReference>
<dbReference type="AlphaFoldDB" id="A0A0E0D1R6"/>
<protein>
    <submittedName>
        <fullName evidence="1">Uncharacterized protein</fullName>
    </submittedName>
</protein>
<dbReference type="Gramene" id="OMERI03G18580.1">
    <property type="protein sequence ID" value="OMERI03G18580.1"/>
    <property type="gene ID" value="OMERI03G18580"/>
</dbReference>
<sequence>MAMVEQPRKMNLEYYALLTAKSRVSACRQQRRVGNTNLMASSVSCFRGMVLPTVSSSHGGRGQLGRSEVIGNWKDEAQCMLLGLLLLYALSIVMKGQRDGEPSCSSPECVQASDPVPRIMLGTYEYHD</sequence>
<name>A0A0E0D1R6_9ORYZ</name>
<evidence type="ECO:0000313" key="1">
    <source>
        <dbReference type="EnsemblPlants" id="OMERI03G18580.1"/>
    </source>
</evidence>
<organism evidence="1">
    <name type="scientific">Oryza meridionalis</name>
    <dbReference type="NCBI Taxonomy" id="40149"/>
    <lineage>
        <taxon>Eukaryota</taxon>
        <taxon>Viridiplantae</taxon>
        <taxon>Streptophyta</taxon>
        <taxon>Embryophyta</taxon>
        <taxon>Tracheophyta</taxon>
        <taxon>Spermatophyta</taxon>
        <taxon>Magnoliopsida</taxon>
        <taxon>Liliopsida</taxon>
        <taxon>Poales</taxon>
        <taxon>Poaceae</taxon>
        <taxon>BOP clade</taxon>
        <taxon>Oryzoideae</taxon>
        <taxon>Oryzeae</taxon>
        <taxon>Oryzinae</taxon>
        <taxon>Oryza</taxon>
    </lineage>
</organism>
<dbReference type="EnsemblPlants" id="OMERI03G18580.1">
    <property type="protein sequence ID" value="OMERI03G18580.1"/>
    <property type="gene ID" value="OMERI03G18580"/>
</dbReference>
<proteinExistence type="predicted"/>
<dbReference type="HOGENOM" id="CLU_1963096_0_0_1"/>
<evidence type="ECO:0000313" key="2">
    <source>
        <dbReference type="Proteomes" id="UP000008021"/>
    </source>
</evidence>
<reference evidence="1" key="2">
    <citation type="submission" date="2018-05" db="EMBL/GenBank/DDBJ databases">
        <title>OmerRS3 (Oryza meridionalis Reference Sequence Version 3).</title>
        <authorList>
            <person name="Zhang J."/>
            <person name="Kudrna D."/>
            <person name="Lee S."/>
            <person name="Talag J."/>
            <person name="Welchert J."/>
            <person name="Wing R.A."/>
        </authorList>
    </citation>
    <scope>NUCLEOTIDE SEQUENCE [LARGE SCALE GENOMIC DNA]</scope>
    <source>
        <strain evidence="1">cv. OR44</strain>
    </source>
</reference>
<keyword evidence="2" id="KW-1185">Reference proteome</keyword>
<accession>A0A0E0D1R6</accession>